<keyword evidence="2" id="KW-0812">Transmembrane</keyword>
<evidence type="ECO:0000313" key="4">
    <source>
        <dbReference type="Proteomes" id="UP000183988"/>
    </source>
</evidence>
<dbReference type="OrthoDB" id="1822804at2"/>
<dbReference type="Gene3D" id="1.25.40.10">
    <property type="entry name" value="Tetratricopeptide repeat domain"/>
    <property type="match status" value="1"/>
</dbReference>
<keyword evidence="2" id="KW-1133">Transmembrane helix</keyword>
<evidence type="ECO:0000256" key="1">
    <source>
        <dbReference type="SAM" id="Coils"/>
    </source>
</evidence>
<accession>A0A1M5I8Q5</accession>
<dbReference type="AlphaFoldDB" id="A0A1M5I8Q5"/>
<keyword evidence="1" id="KW-0175">Coiled coil</keyword>
<keyword evidence="4" id="KW-1185">Reference proteome</keyword>
<dbReference type="Proteomes" id="UP000183988">
    <property type="component" value="Unassembled WGS sequence"/>
</dbReference>
<dbReference type="EMBL" id="FQVW01000022">
    <property type="protein sequence ID" value="SHG24665.1"/>
    <property type="molecule type" value="Genomic_DNA"/>
</dbReference>
<feature type="coiled-coil region" evidence="1">
    <location>
        <begin position="80"/>
        <end position="107"/>
    </location>
</feature>
<evidence type="ECO:0000256" key="2">
    <source>
        <dbReference type="SAM" id="Phobius"/>
    </source>
</evidence>
<evidence type="ECO:0000313" key="3">
    <source>
        <dbReference type="EMBL" id="SHG24665.1"/>
    </source>
</evidence>
<gene>
    <name evidence="3" type="ORF">SAMN05216225_102227</name>
</gene>
<organism evidence="3 4">
    <name type="scientific">Ornithinibacillus halophilus</name>
    <dbReference type="NCBI Taxonomy" id="930117"/>
    <lineage>
        <taxon>Bacteria</taxon>
        <taxon>Bacillati</taxon>
        <taxon>Bacillota</taxon>
        <taxon>Bacilli</taxon>
        <taxon>Bacillales</taxon>
        <taxon>Bacillaceae</taxon>
        <taxon>Ornithinibacillus</taxon>
    </lineage>
</organism>
<keyword evidence="2" id="KW-0472">Membrane</keyword>
<feature type="transmembrane region" description="Helical" evidence="2">
    <location>
        <begin position="42"/>
        <end position="64"/>
    </location>
</feature>
<protein>
    <submittedName>
        <fullName evidence="3">Zinc-ribbon domain-containing protein</fullName>
    </submittedName>
</protein>
<name>A0A1M5I8Q5_9BACI</name>
<proteinExistence type="predicted"/>
<reference evidence="3 4" key="1">
    <citation type="submission" date="2016-11" db="EMBL/GenBank/DDBJ databases">
        <authorList>
            <person name="Jaros S."/>
            <person name="Januszkiewicz K."/>
            <person name="Wedrychowicz H."/>
        </authorList>
    </citation>
    <scope>NUCLEOTIDE SEQUENCE [LARGE SCALE GENOMIC DNA]</scope>
    <source>
        <strain evidence="3 4">IBRC-M 10683</strain>
    </source>
</reference>
<sequence length="386" mass="44178">MLYCPQCGNNVKEDELFCVSCGNKLPEDKNQRYPAKKSLNKFWYLPIATFIVLTVASSLFYLFLQHQSTQAKELYEQGEQKLINEEIDQAEALFQKALKQKQNFSQAHIGLAFIDRAKEIQIAIKQAESNLEQGKFQEALSLITNAENKLTNYNGSVVNNLVDELISLQNQVKISQLLFNLEQNPSISELKSLLWEADSINEVEAEEITENIRGQIIEFAYSQASEQLSNNHFNDAQAIVQDGLKYAPSSDKLLSLQTTIEKEKVSFEITQQQRIEQALNTAEEEREFNENDAIELIDIHMEEDDQGNLVIKGEVKSIATVPLQSVLIDYSLIKNEESELLSNEVYVYPDTLYPEEIGKFEFTHYDAPEIKDAELIVNKMTWYTSY</sequence>
<dbReference type="InterPro" id="IPR011990">
    <property type="entry name" value="TPR-like_helical_dom_sf"/>
</dbReference>
<dbReference type="STRING" id="930117.SAMN05216225_102227"/>